<keyword evidence="5 7" id="KW-0472">Membrane</keyword>
<evidence type="ECO:0000256" key="7">
    <source>
        <dbReference type="SAM" id="Phobius"/>
    </source>
</evidence>
<dbReference type="RefSeq" id="WP_125174352.1">
    <property type="nucleotide sequence ID" value="NZ_JBHYBM010000094.1"/>
</dbReference>
<evidence type="ECO:0000256" key="5">
    <source>
        <dbReference type="ARBA" id="ARBA00023136"/>
    </source>
</evidence>
<feature type="transmembrane region" description="Helical" evidence="7">
    <location>
        <begin position="70"/>
        <end position="92"/>
    </location>
</feature>
<evidence type="ECO:0000313" key="9">
    <source>
        <dbReference type="EMBL" id="RRQ02031.1"/>
    </source>
</evidence>
<evidence type="ECO:0000256" key="4">
    <source>
        <dbReference type="ARBA" id="ARBA00022989"/>
    </source>
</evidence>
<dbReference type="GO" id="GO:0005886">
    <property type="term" value="C:plasma membrane"/>
    <property type="evidence" value="ECO:0007669"/>
    <property type="project" value="UniProtKB-SubCell"/>
</dbReference>
<dbReference type="InterPro" id="IPR051791">
    <property type="entry name" value="Pra-immunoreactive"/>
</dbReference>
<evidence type="ECO:0000256" key="3">
    <source>
        <dbReference type="ARBA" id="ARBA00022692"/>
    </source>
</evidence>
<evidence type="ECO:0000256" key="2">
    <source>
        <dbReference type="ARBA" id="ARBA00022475"/>
    </source>
</evidence>
<feature type="region of interest" description="Disordered" evidence="6">
    <location>
        <begin position="1"/>
        <end position="60"/>
    </location>
</feature>
<evidence type="ECO:0000259" key="8">
    <source>
        <dbReference type="Pfam" id="PF06271"/>
    </source>
</evidence>
<protein>
    <submittedName>
        <fullName evidence="9">RDD family protein</fullName>
    </submittedName>
</protein>
<dbReference type="Proteomes" id="UP000278422">
    <property type="component" value="Unassembled WGS sequence"/>
</dbReference>
<dbReference type="EMBL" id="PQNQ01000044">
    <property type="protein sequence ID" value="RRQ02031.1"/>
    <property type="molecule type" value="Genomic_DNA"/>
</dbReference>
<comment type="subcellular location">
    <subcellularLocation>
        <location evidence="1">Cell membrane</location>
        <topology evidence="1">Multi-pass membrane protein</topology>
    </subcellularLocation>
</comment>
<comment type="caution">
    <text evidence="9">The sequence shown here is derived from an EMBL/GenBank/DDBJ whole genome shotgun (WGS) entry which is preliminary data.</text>
</comment>
<feature type="transmembrane region" description="Helical" evidence="7">
    <location>
        <begin position="112"/>
        <end position="135"/>
    </location>
</feature>
<keyword evidence="3 7" id="KW-0812">Transmembrane</keyword>
<evidence type="ECO:0000256" key="6">
    <source>
        <dbReference type="SAM" id="MobiDB-lite"/>
    </source>
</evidence>
<feature type="domain" description="RDD" evidence="8">
    <location>
        <begin position="64"/>
        <end position="219"/>
    </location>
</feature>
<keyword evidence="4 7" id="KW-1133">Transmembrane helix</keyword>
<dbReference type="PANTHER" id="PTHR36115:SF4">
    <property type="entry name" value="MEMBRANE PROTEIN"/>
    <property type="match status" value="1"/>
</dbReference>
<dbReference type="Pfam" id="PF06271">
    <property type="entry name" value="RDD"/>
    <property type="match status" value="1"/>
</dbReference>
<evidence type="ECO:0000256" key="1">
    <source>
        <dbReference type="ARBA" id="ARBA00004651"/>
    </source>
</evidence>
<evidence type="ECO:0000313" key="10">
    <source>
        <dbReference type="Proteomes" id="UP000278422"/>
    </source>
</evidence>
<feature type="transmembrane region" description="Helical" evidence="7">
    <location>
        <begin position="176"/>
        <end position="205"/>
    </location>
</feature>
<gene>
    <name evidence="9" type="ORF">CXF42_10210</name>
</gene>
<feature type="compositionally biased region" description="Polar residues" evidence="6">
    <location>
        <begin position="1"/>
        <end position="11"/>
    </location>
</feature>
<keyword evidence="2" id="KW-1003">Cell membrane</keyword>
<feature type="compositionally biased region" description="Polar residues" evidence="6">
    <location>
        <begin position="24"/>
        <end position="33"/>
    </location>
</feature>
<proteinExistence type="predicted"/>
<sequence>MSNPYGQTPSGGASGAGDEPGFSSYPQQSQSTPEAGAQQPYPGGYQQFPGGVDDDPTAGAPERPGAWMRFLAYFIDTIVVSTISLIIDYFLFGSQYSEWTDQLREATDAGTPAPGIPASILYGAGVVMYVVWFLYRAGMEAGAGGSLGRFITGQRVVTLEGGKVSFGASLIRNSWYLINGIVTLIPFVGLYVSLLVPIVVGVTIARSPLKQSFSDKWAKAQVVKK</sequence>
<feature type="compositionally biased region" description="Low complexity" evidence="6">
    <location>
        <begin position="35"/>
        <end position="51"/>
    </location>
</feature>
<dbReference type="InterPro" id="IPR010432">
    <property type="entry name" value="RDD"/>
</dbReference>
<name>A0A3R8QIP8_9CORY</name>
<dbReference type="PANTHER" id="PTHR36115">
    <property type="entry name" value="PROLINE-RICH ANTIGEN HOMOLOG-RELATED"/>
    <property type="match status" value="1"/>
</dbReference>
<dbReference type="AlphaFoldDB" id="A0A3R8QIP8"/>
<reference evidence="9 10" key="1">
    <citation type="submission" date="2018-01" db="EMBL/GenBank/DDBJ databases">
        <title>Twenty Corynebacterium bovis Genomes.</title>
        <authorList>
            <person name="Gulvik C.A."/>
        </authorList>
    </citation>
    <scope>NUCLEOTIDE SEQUENCE [LARGE SCALE GENOMIC DNA]</scope>
    <source>
        <strain evidence="9 10">16-2004</strain>
    </source>
</reference>
<organism evidence="9 10">
    <name type="scientific">Corynebacterium bovis</name>
    <dbReference type="NCBI Taxonomy" id="36808"/>
    <lineage>
        <taxon>Bacteria</taxon>
        <taxon>Bacillati</taxon>
        <taxon>Actinomycetota</taxon>
        <taxon>Actinomycetes</taxon>
        <taxon>Mycobacteriales</taxon>
        <taxon>Corynebacteriaceae</taxon>
        <taxon>Corynebacterium</taxon>
    </lineage>
</organism>
<keyword evidence="10" id="KW-1185">Reference proteome</keyword>
<accession>A0A3R8QIP8</accession>